<reference evidence="3" key="2">
    <citation type="submission" date="2015-01" db="EMBL/GenBank/DDBJ databases">
        <title>Evolutionary Origins and Diversification of the Mycorrhizal Mutualists.</title>
        <authorList>
            <consortium name="DOE Joint Genome Institute"/>
            <consortium name="Mycorrhizal Genomics Consortium"/>
            <person name="Kohler A."/>
            <person name="Kuo A."/>
            <person name="Nagy L.G."/>
            <person name="Floudas D."/>
            <person name="Copeland A."/>
            <person name="Barry K.W."/>
            <person name="Cichocki N."/>
            <person name="Veneault-Fourrey C."/>
            <person name="LaButti K."/>
            <person name="Lindquist E.A."/>
            <person name="Lipzen A."/>
            <person name="Lundell T."/>
            <person name="Morin E."/>
            <person name="Murat C."/>
            <person name="Riley R."/>
            <person name="Ohm R."/>
            <person name="Sun H."/>
            <person name="Tunlid A."/>
            <person name="Henrissat B."/>
            <person name="Grigoriev I.V."/>
            <person name="Hibbett D.S."/>
            <person name="Martin F."/>
        </authorList>
    </citation>
    <scope>NUCLEOTIDE SEQUENCE [LARGE SCALE GENOMIC DNA]</scope>
    <source>
        <strain evidence="3">Zn</strain>
    </source>
</reference>
<dbReference type="PANTHER" id="PTHR43130:SF3">
    <property type="entry name" value="HTH-TYPE TRANSCRIPTIONAL REGULATOR RV1931C"/>
    <property type="match status" value="1"/>
</dbReference>
<proteinExistence type="predicted"/>
<dbReference type="HOGENOM" id="CLU_000445_44_1_1"/>
<dbReference type="EMBL" id="KN832870">
    <property type="protein sequence ID" value="KIN06903.1"/>
    <property type="molecule type" value="Genomic_DNA"/>
</dbReference>
<dbReference type="SUPFAM" id="SSF52317">
    <property type="entry name" value="Class I glutamine amidotransferase-like"/>
    <property type="match status" value="1"/>
</dbReference>
<sequence length="240" mass="26452">MVEDDASPKIQVCILMFQGHDVLDYAGPYEVFANILRNPDAEFPEQVFDITLIADDSVIQSSRNLCVNRHLSIEDAYTRIVDYDILIIPGGPVRTLNALCERNGPEVKFLRAYASLPPRPQRRERVILSVCTGALLLGCTQLLRGRRATTHHKALDVLRHVCYNEEATGEQATEVIKARYVDGGFLDNGTRIVTSGGISSGIDASLYVLSLVAGREMAAIAGQIMDFDRSSSLRNIEGND</sequence>
<evidence type="ECO:0000259" key="1">
    <source>
        <dbReference type="Pfam" id="PF01965"/>
    </source>
</evidence>
<protein>
    <recommendedName>
        <fullName evidence="1">DJ-1/PfpI domain-containing protein</fullName>
    </recommendedName>
</protein>
<dbReference type="Pfam" id="PF01965">
    <property type="entry name" value="DJ-1_PfpI"/>
    <property type="match status" value="1"/>
</dbReference>
<dbReference type="InterPro" id="IPR002818">
    <property type="entry name" value="DJ-1/PfpI"/>
</dbReference>
<accession>A0A0C3DXR1</accession>
<dbReference type="STRING" id="913774.A0A0C3DXR1"/>
<dbReference type="Gene3D" id="3.40.50.880">
    <property type="match status" value="1"/>
</dbReference>
<gene>
    <name evidence="2" type="ORF">OIDMADRAFT_107456</name>
</gene>
<name>A0A0C3DXR1_OIDMZ</name>
<dbReference type="OrthoDB" id="543156at2759"/>
<reference evidence="2 3" key="1">
    <citation type="submission" date="2014-04" db="EMBL/GenBank/DDBJ databases">
        <authorList>
            <consortium name="DOE Joint Genome Institute"/>
            <person name="Kuo A."/>
            <person name="Martino E."/>
            <person name="Perotto S."/>
            <person name="Kohler A."/>
            <person name="Nagy L.G."/>
            <person name="Floudas D."/>
            <person name="Copeland A."/>
            <person name="Barry K.W."/>
            <person name="Cichocki N."/>
            <person name="Veneault-Fourrey C."/>
            <person name="LaButti K."/>
            <person name="Lindquist E.A."/>
            <person name="Lipzen A."/>
            <person name="Lundell T."/>
            <person name="Morin E."/>
            <person name="Murat C."/>
            <person name="Sun H."/>
            <person name="Tunlid A."/>
            <person name="Henrissat B."/>
            <person name="Grigoriev I.V."/>
            <person name="Hibbett D.S."/>
            <person name="Martin F."/>
            <person name="Nordberg H.P."/>
            <person name="Cantor M.N."/>
            <person name="Hua S.X."/>
        </authorList>
    </citation>
    <scope>NUCLEOTIDE SEQUENCE [LARGE SCALE GENOMIC DNA]</scope>
    <source>
        <strain evidence="2 3">Zn</strain>
    </source>
</reference>
<dbReference type="InterPro" id="IPR052158">
    <property type="entry name" value="INH-QAR"/>
</dbReference>
<dbReference type="InterPro" id="IPR029062">
    <property type="entry name" value="Class_I_gatase-like"/>
</dbReference>
<dbReference type="Proteomes" id="UP000054321">
    <property type="component" value="Unassembled WGS sequence"/>
</dbReference>
<organism evidence="2 3">
    <name type="scientific">Oidiodendron maius (strain Zn)</name>
    <dbReference type="NCBI Taxonomy" id="913774"/>
    <lineage>
        <taxon>Eukaryota</taxon>
        <taxon>Fungi</taxon>
        <taxon>Dikarya</taxon>
        <taxon>Ascomycota</taxon>
        <taxon>Pezizomycotina</taxon>
        <taxon>Leotiomycetes</taxon>
        <taxon>Leotiomycetes incertae sedis</taxon>
        <taxon>Myxotrichaceae</taxon>
        <taxon>Oidiodendron</taxon>
    </lineage>
</organism>
<dbReference type="PANTHER" id="PTHR43130">
    <property type="entry name" value="ARAC-FAMILY TRANSCRIPTIONAL REGULATOR"/>
    <property type="match status" value="1"/>
</dbReference>
<keyword evidence="3" id="KW-1185">Reference proteome</keyword>
<dbReference type="InParanoid" id="A0A0C3DXR1"/>
<evidence type="ECO:0000313" key="2">
    <source>
        <dbReference type="EMBL" id="KIN06903.1"/>
    </source>
</evidence>
<feature type="domain" description="DJ-1/PfpI" evidence="1">
    <location>
        <begin position="11"/>
        <end position="202"/>
    </location>
</feature>
<dbReference type="CDD" id="cd03139">
    <property type="entry name" value="GATase1_PfpI_2"/>
    <property type="match status" value="1"/>
</dbReference>
<evidence type="ECO:0000313" key="3">
    <source>
        <dbReference type="Proteomes" id="UP000054321"/>
    </source>
</evidence>
<dbReference type="AlphaFoldDB" id="A0A0C3DXR1"/>